<dbReference type="EMBL" id="UIGI01000001">
    <property type="protein sequence ID" value="SUW63525.1"/>
    <property type="molecule type" value="Genomic_DNA"/>
</dbReference>
<dbReference type="SUPFAM" id="SSF57716">
    <property type="entry name" value="Glucocorticoid receptor-like (DNA-binding domain)"/>
    <property type="match status" value="1"/>
</dbReference>
<dbReference type="PANTHER" id="PTHR38777">
    <property type="entry name" value="FELS-2 PROPHAGE PROTEIN"/>
    <property type="match status" value="1"/>
</dbReference>
<gene>
    <name evidence="6" type="primary">ybiI_1</name>
    <name evidence="6" type="ORF">NCTC12119_02015</name>
</gene>
<dbReference type="Proteomes" id="UP000255528">
    <property type="component" value="Unassembled WGS sequence"/>
</dbReference>
<evidence type="ECO:0000313" key="7">
    <source>
        <dbReference type="Proteomes" id="UP000255528"/>
    </source>
</evidence>
<dbReference type="PANTHER" id="PTHR38777:SF1">
    <property type="entry name" value="DNAK SUPPRESSOR PROTEIN"/>
    <property type="match status" value="1"/>
</dbReference>
<evidence type="ECO:0000313" key="6">
    <source>
        <dbReference type="EMBL" id="SUW63525.1"/>
    </source>
</evidence>
<feature type="domain" description="Zinc finger DksA/TraR C4-type" evidence="5">
    <location>
        <begin position="36"/>
        <end position="65"/>
    </location>
</feature>
<dbReference type="NCBIfam" id="TIGR02419">
    <property type="entry name" value="C4_traR_proteo"/>
    <property type="match status" value="1"/>
</dbReference>
<protein>
    <submittedName>
        <fullName evidence="6">DnaK suppressor protein</fullName>
    </submittedName>
</protein>
<dbReference type="GO" id="GO:0008270">
    <property type="term" value="F:zinc ion binding"/>
    <property type="evidence" value="ECO:0007669"/>
    <property type="project" value="UniProtKB-KW"/>
</dbReference>
<name>A0A381C6L0_9ENTR</name>
<evidence type="ECO:0000256" key="3">
    <source>
        <dbReference type="ARBA" id="ARBA00022833"/>
    </source>
</evidence>
<dbReference type="PROSITE" id="PS01102">
    <property type="entry name" value="ZF_DKSA_1"/>
    <property type="match status" value="1"/>
</dbReference>
<keyword evidence="1" id="KW-0479">Metal-binding</keyword>
<evidence type="ECO:0000256" key="2">
    <source>
        <dbReference type="ARBA" id="ARBA00022771"/>
    </source>
</evidence>
<keyword evidence="2" id="KW-0863">Zinc-finger</keyword>
<dbReference type="InterPro" id="IPR000962">
    <property type="entry name" value="Znf_DskA_TraR"/>
</dbReference>
<evidence type="ECO:0000256" key="1">
    <source>
        <dbReference type="ARBA" id="ARBA00022723"/>
    </source>
</evidence>
<dbReference type="Gene3D" id="1.20.120.910">
    <property type="entry name" value="DksA, coiled-coil domain"/>
    <property type="match status" value="1"/>
</dbReference>
<keyword evidence="3" id="KW-0862">Zinc</keyword>
<dbReference type="Pfam" id="PF01258">
    <property type="entry name" value="zf-dskA_traR"/>
    <property type="match status" value="1"/>
</dbReference>
<dbReference type="AlphaFoldDB" id="A0A381C6L0"/>
<dbReference type="InterPro" id="IPR012783">
    <property type="entry name" value="Znf_C4_TraR"/>
</dbReference>
<evidence type="ECO:0000256" key="4">
    <source>
        <dbReference type="PROSITE-ProRule" id="PRU00510"/>
    </source>
</evidence>
<dbReference type="RefSeq" id="WP_115628246.1">
    <property type="nucleotide sequence ID" value="NZ_UIGI01000001.1"/>
</dbReference>
<dbReference type="PROSITE" id="PS51128">
    <property type="entry name" value="ZF_DKSA_2"/>
    <property type="match status" value="1"/>
</dbReference>
<dbReference type="InterPro" id="IPR020458">
    <property type="entry name" value="Znf_DskA_TraR_CS"/>
</dbReference>
<evidence type="ECO:0000259" key="5">
    <source>
        <dbReference type="Pfam" id="PF01258"/>
    </source>
</evidence>
<organism evidence="6 7">
    <name type="scientific">Buttiauxella agrestis</name>
    <dbReference type="NCBI Taxonomy" id="82977"/>
    <lineage>
        <taxon>Bacteria</taxon>
        <taxon>Pseudomonadati</taxon>
        <taxon>Pseudomonadota</taxon>
        <taxon>Gammaproteobacteria</taxon>
        <taxon>Enterobacterales</taxon>
        <taxon>Enterobacteriaceae</taxon>
        <taxon>Buttiauxella</taxon>
    </lineage>
</organism>
<sequence>MADSMDLVQQRVDEELARNIKHARPQPQRAASAFFCEECDAAIPEARRAVVPGVTHCITCQEIAELKNQHYKNAI</sequence>
<reference evidence="6 7" key="1">
    <citation type="submission" date="2018-06" db="EMBL/GenBank/DDBJ databases">
        <authorList>
            <consortium name="Pathogen Informatics"/>
            <person name="Doyle S."/>
        </authorList>
    </citation>
    <scope>NUCLEOTIDE SEQUENCE [LARGE SCALE GENOMIC DNA]</scope>
    <source>
        <strain evidence="6 7">NCTC12119</strain>
    </source>
</reference>
<proteinExistence type="predicted"/>
<accession>A0A381C6L0</accession>
<dbReference type="GO" id="GO:1900378">
    <property type="term" value="P:positive regulation of secondary metabolite biosynthetic process"/>
    <property type="evidence" value="ECO:0007669"/>
    <property type="project" value="TreeGrafter"/>
</dbReference>
<feature type="zinc finger region" description="dksA C4-type" evidence="4">
    <location>
        <begin position="36"/>
        <end position="60"/>
    </location>
</feature>